<organism evidence="2 3">
    <name type="scientific">Linum tenue</name>
    <dbReference type="NCBI Taxonomy" id="586396"/>
    <lineage>
        <taxon>Eukaryota</taxon>
        <taxon>Viridiplantae</taxon>
        <taxon>Streptophyta</taxon>
        <taxon>Embryophyta</taxon>
        <taxon>Tracheophyta</taxon>
        <taxon>Spermatophyta</taxon>
        <taxon>Magnoliopsida</taxon>
        <taxon>eudicotyledons</taxon>
        <taxon>Gunneridae</taxon>
        <taxon>Pentapetalae</taxon>
        <taxon>rosids</taxon>
        <taxon>fabids</taxon>
        <taxon>Malpighiales</taxon>
        <taxon>Linaceae</taxon>
        <taxon>Linum</taxon>
    </lineage>
</organism>
<evidence type="ECO:0000313" key="3">
    <source>
        <dbReference type="Proteomes" id="UP001154282"/>
    </source>
</evidence>
<feature type="region of interest" description="Disordered" evidence="1">
    <location>
        <begin position="626"/>
        <end position="703"/>
    </location>
</feature>
<proteinExistence type="predicted"/>
<accession>A0AAV0KYJ9</accession>
<feature type="compositionally biased region" description="Basic and acidic residues" evidence="1">
    <location>
        <begin position="551"/>
        <end position="571"/>
    </location>
</feature>
<feature type="region of interest" description="Disordered" evidence="1">
    <location>
        <begin position="186"/>
        <end position="238"/>
    </location>
</feature>
<evidence type="ECO:0000313" key="2">
    <source>
        <dbReference type="EMBL" id="CAI0427056.1"/>
    </source>
</evidence>
<feature type="compositionally biased region" description="Polar residues" evidence="1">
    <location>
        <begin position="653"/>
        <end position="662"/>
    </location>
</feature>
<name>A0AAV0KYJ9_9ROSI</name>
<feature type="region of interest" description="Disordered" evidence="1">
    <location>
        <begin position="381"/>
        <end position="400"/>
    </location>
</feature>
<gene>
    <name evidence="2" type="ORF">LITE_LOCUS21043</name>
</gene>
<comment type="caution">
    <text evidence="2">The sequence shown here is derived from an EMBL/GenBank/DDBJ whole genome shotgun (WGS) entry which is preliminary data.</text>
</comment>
<protein>
    <submittedName>
        <fullName evidence="2">Uncharacterized protein</fullName>
    </submittedName>
</protein>
<sequence>MDEPPIPVTGHWGAPDSYINVFLDTSLDTHLALDMVVSPSNTVADLKKKILDKHPLCFPKFGEIKIDALKVKKRGVYYNLAESILLKSVFDGVKKGWFVSVEASIVSKDNEIEPKEAKFALVTMNNGFEDKVAGGVQLVGGDVRGDKVFSLVPLISDESLREKKCDEEEAQEMHVERAEMGKELANIDAGSILPERASGVKENHEKRKRSKKGADKREKRKRSKKGADDLSGKDVDVSMHKFGPKSELVVGNVQISDQNVAGIQTGGVISLAEESEAQVVHVEFSKDGSKGSIVNEIEENLHHLHVANKRLKTGKEIDDEASLRDSSTIVLEFSGMTCKRPVISQLSTVDEQQNVVSTLKIPNAGSVEAFDQLASRSLVKKKRKTKSSKKVDRKTAGLTPDEANAGKEIHLKEAGIDSGNVLHPSAVSLTKKDPDPPQEQHNIILSQDRYMILKLVFGSNINEFQELITNDRSRVETEQEVHETISANVQKEVVDFMSQKTADPSEVTGAWSQMKSKEKREVKVVNLHEISPKLPGPPTSKEELEAQAIPQEKKPEPSSAKGDNRKPHCEATQESSAPTRQNSVKPKKAIEHHHSDSPTNTSHIKSGNRDQSKRWERFWCHGSSEVGGCRITTLSKSNSSGDGLERYHFPYPLNQSPASSPGTHPDLSVFDSMKRNGISGQEGMKTSFSSLDTTPESTKKRYKKAKLDVESQYEEDLVPLSPSI</sequence>
<dbReference type="Proteomes" id="UP001154282">
    <property type="component" value="Unassembled WGS sequence"/>
</dbReference>
<feature type="compositionally biased region" description="Polar residues" evidence="1">
    <location>
        <begin position="572"/>
        <end position="584"/>
    </location>
</feature>
<feature type="compositionally biased region" description="Polar residues" evidence="1">
    <location>
        <begin position="684"/>
        <end position="696"/>
    </location>
</feature>
<dbReference type="EMBL" id="CAMGYJ010000005">
    <property type="protein sequence ID" value="CAI0427056.1"/>
    <property type="molecule type" value="Genomic_DNA"/>
</dbReference>
<evidence type="ECO:0000256" key="1">
    <source>
        <dbReference type="SAM" id="MobiDB-lite"/>
    </source>
</evidence>
<keyword evidence="3" id="KW-1185">Reference proteome</keyword>
<reference evidence="2" key="1">
    <citation type="submission" date="2022-08" db="EMBL/GenBank/DDBJ databases">
        <authorList>
            <person name="Gutierrez-Valencia J."/>
        </authorList>
    </citation>
    <scope>NUCLEOTIDE SEQUENCE</scope>
</reference>
<feature type="region of interest" description="Disordered" evidence="1">
    <location>
        <begin position="500"/>
        <end position="612"/>
    </location>
</feature>
<feature type="compositionally biased region" description="Polar residues" evidence="1">
    <location>
        <begin position="632"/>
        <end position="641"/>
    </location>
</feature>
<dbReference type="AlphaFoldDB" id="A0AAV0KYJ9"/>
<feature type="compositionally biased region" description="Basic and acidic residues" evidence="1">
    <location>
        <begin position="225"/>
        <end position="238"/>
    </location>
</feature>